<dbReference type="GO" id="GO:0009055">
    <property type="term" value="F:electron transfer activity"/>
    <property type="evidence" value="ECO:0007669"/>
    <property type="project" value="InterPro"/>
</dbReference>
<dbReference type="AlphaFoldDB" id="A0A832YRC8"/>
<keyword evidence="4" id="KW-0677">Repeat</keyword>
<dbReference type="Pfam" id="PF02754">
    <property type="entry name" value="CCG"/>
    <property type="match status" value="2"/>
</dbReference>
<dbReference type="PROSITE" id="PS00198">
    <property type="entry name" value="4FE4S_FER_1"/>
    <property type="match status" value="1"/>
</dbReference>
<dbReference type="PANTHER" id="PTHR32479">
    <property type="entry name" value="GLYCOLATE OXIDASE IRON-SULFUR SUBUNIT"/>
    <property type="match status" value="1"/>
</dbReference>
<dbReference type="SUPFAM" id="SSF54292">
    <property type="entry name" value="2Fe-2S ferredoxin-like"/>
    <property type="match status" value="1"/>
</dbReference>
<reference evidence="9" key="1">
    <citation type="journal article" date="2020" name="ISME J.">
        <title>Gammaproteobacteria mediating utilization of methyl-, sulfur- and petroleum organic compounds in deep ocean hydrothermal plumes.</title>
        <authorList>
            <person name="Zhou Z."/>
            <person name="Liu Y."/>
            <person name="Pan J."/>
            <person name="Cron B.R."/>
            <person name="Toner B.M."/>
            <person name="Anantharaman K."/>
            <person name="Breier J.A."/>
            <person name="Dick G.J."/>
            <person name="Li M."/>
        </authorList>
    </citation>
    <scope>NUCLEOTIDE SEQUENCE</scope>
    <source>
        <strain evidence="9">SZUA-1385</strain>
    </source>
</reference>
<evidence type="ECO:0000256" key="5">
    <source>
        <dbReference type="ARBA" id="ARBA00023004"/>
    </source>
</evidence>
<dbReference type="InterPro" id="IPR012675">
    <property type="entry name" value="Beta-grasp_dom_sf"/>
</dbReference>
<dbReference type="InterPro" id="IPR017896">
    <property type="entry name" value="4Fe4S_Fe-S-bd"/>
</dbReference>
<dbReference type="Gene3D" id="3.10.20.30">
    <property type="match status" value="1"/>
</dbReference>
<dbReference type="NCBIfam" id="TIGR00384">
    <property type="entry name" value="dhsB"/>
    <property type="match status" value="1"/>
</dbReference>
<evidence type="ECO:0000256" key="2">
    <source>
        <dbReference type="ARBA" id="ARBA00022714"/>
    </source>
</evidence>
<dbReference type="InterPro" id="IPR006058">
    <property type="entry name" value="2Fe2S_fd_BS"/>
</dbReference>
<dbReference type="GO" id="GO:0051539">
    <property type="term" value="F:4 iron, 4 sulfur cluster binding"/>
    <property type="evidence" value="ECO:0007669"/>
    <property type="project" value="UniProtKB-KW"/>
</dbReference>
<dbReference type="PANTHER" id="PTHR32479:SF17">
    <property type="entry name" value="GLYCOLATE OXIDASE IRON-SULFUR SUBUNIT"/>
    <property type="match status" value="1"/>
</dbReference>
<feature type="domain" description="2Fe-2S ferredoxin-type" evidence="7">
    <location>
        <begin position="2"/>
        <end position="82"/>
    </location>
</feature>
<dbReference type="Gene3D" id="1.10.1060.10">
    <property type="entry name" value="Alpha-helical ferredoxin"/>
    <property type="match status" value="1"/>
</dbReference>
<dbReference type="GO" id="GO:0006099">
    <property type="term" value="P:tricarboxylic acid cycle"/>
    <property type="evidence" value="ECO:0007669"/>
    <property type="project" value="InterPro"/>
</dbReference>
<comment type="caution">
    <text evidence="9">The sequence shown here is derived from an EMBL/GenBank/DDBJ whole genome shotgun (WGS) entry which is preliminary data.</text>
</comment>
<evidence type="ECO:0000259" key="7">
    <source>
        <dbReference type="PROSITE" id="PS51085"/>
    </source>
</evidence>
<dbReference type="EMBL" id="DQSV01000005">
    <property type="protein sequence ID" value="HIP16711.1"/>
    <property type="molecule type" value="Genomic_DNA"/>
</dbReference>
<dbReference type="InterPro" id="IPR025192">
    <property type="entry name" value="Succ_DH/fum_Rdtase_N"/>
</dbReference>
<dbReference type="SUPFAM" id="SSF46548">
    <property type="entry name" value="alpha-helical ferredoxin"/>
    <property type="match status" value="1"/>
</dbReference>
<dbReference type="PROSITE" id="PS51379">
    <property type="entry name" value="4FE4S_FER_2"/>
    <property type="match status" value="1"/>
</dbReference>
<accession>A0A832YRC8</accession>
<evidence type="ECO:0000313" key="9">
    <source>
        <dbReference type="EMBL" id="HIP16711.1"/>
    </source>
</evidence>
<evidence type="ECO:0000256" key="4">
    <source>
        <dbReference type="ARBA" id="ARBA00022737"/>
    </source>
</evidence>
<dbReference type="GO" id="GO:0051537">
    <property type="term" value="F:2 iron, 2 sulfur cluster binding"/>
    <property type="evidence" value="ECO:0007669"/>
    <property type="project" value="UniProtKB-KW"/>
</dbReference>
<protein>
    <submittedName>
        <fullName evidence="9">Succinate dehydrogenase/fumarate reductase iron-sulfur subunit</fullName>
    </submittedName>
</protein>
<keyword evidence="2" id="KW-0001">2Fe-2S</keyword>
<dbReference type="InterPro" id="IPR009051">
    <property type="entry name" value="Helical_ferredxn"/>
</dbReference>
<dbReference type="NCBIfam" id="NF004898">
    <property type="entry name" value="PRK06259.1"/>
    <property type="match status" value="1"/>
</dbReference>
<dbReference type="Pfam" id="PF13085">
    <property type="entry name" value="Fer2_3"/>
    <property type="match status" value="1"/>
</dbReference>
<dbReference type="InterPro" id="IPR036010">
    <property type="entry name" value="2Fe-2S_ferredoxin-like_sf"/>
</dbReference>
<keyword evidence="6" id="KW-0411">Iron-sulfur</keyword>
<dbReference type="InterPro" id="IPR004489">
    <property type="entry name" value="Succ_DH/fum_Rdtase_Fe-S"/>
</dbReference>
<dbReference type="InterPro" id="IPR017900">
    <property type="entry name" value="4Fe4S_Fe_S_CS"/>
</dbReference>
<dbReference type="GO" id="GO:0046872">
    <property type="term" value="F:metal ion binding"/>
    <property type="evidence" value="ECO:0007669"/>
    <property type="project" value="UniProtKB-KW"/>
</dbReference>
<evidence type="ECO:0000256" key="1">
    <source>
        <dbReference type="ARBA" id="ARBA00022485"/>
    </source>
</evidence>
<keyword evidence="3" id="KW-0479">Metal-binding</keyword>
<dbReference type="PROSITE" id="PS00197">
    <property type="entry name" value="2FE2S_FER_1"/>
    <property type="match status" value="1"/>
</dbReference>
<dbReference type="GO" id="GO:0016491">
    <property type="term" value="F:oxidoreductase activity"/>
    <property type="evidence" value="ECO:0007669"/>
    <property type="project" value="InterPro"/>
</dbReference>
<evidence type="ECO:0000256" key="3">
    <source>
        <dbReference type="ARBA" id="ARBA00022723"/>
    </source>
</evidence>
<keyword evidence="1" id="KW-0004">4Fe-4S</keyword>
<dbReference type="PROSITE" id="PS51085">
    <property type="entry name" value="2FE2S_FER_2"/>
    <property type="match status" value="1"/>
</dbReference>
<evidence type="ECO:0000256" key="6">
    <source>
        <dbReference type="ARBA" id="ARBA00023014"/>
    </source>
</evidence>
<keyword evidence="5" id="KW-0408">Iron</keyword>
<proteinExistence type="predicted"/>
<organism evidence="9 10">
    <name type="scientific">Methanothermococcus okinawensis</name>
    <dbReference type="NCBI Taxonomy" id="155863"/>
    <lineage>
        <taxon>Archaea</taxon>
        <taxon>Methanobacteriati</taxon>
        <taxon>Methanobacteriota</taxon>
        <taxon>Methanomada group</taxon>
        <taxon>Methanococci</taxon>
        <taxon>Methanococcales</taxon>
        <taxon>Methanococcaceae</taxon>
        <taxon>Methanothermococcus</taxon>
    </lineage>
</organism>
<name>A0A832YRC8_9EURY</name>
<evidence type="ECO:0000259" key="8">
    <source>
        <dbReference type="PROSITE" id="PS51379"/>
    </source>
</evidence>
<dbReference type="InterPro" id="IPR004017">
    <property type="entry name" value="Cys_rich_dom"/>
</dbReference>
<dbReference type="InterPro" id="IPR001041">
    <property type="entry name" value="2Fe-2S_ferredoxin-type"/>
</dbReference>
<evidence type="ECO:0000313" key="10">
    <source>
        <dbReference type="Proteomes" id="UP000605144"/>
    </source>
</evidence>
<gene>
    <name evidence="9" type="ORF">EYG76_00180</name>
</gene>
<feature type="domain" description="4Fe-4S ferredoxin-type" evidence="8">
    <location>
        <begin position="176"/>
        <end position="205"/>
    </location>
</feature>
<dbReference type="Proteomes" id="UP000605144">
    <property type="component" value="Unassembled WGS sequence"/>
</dbReference>
<dbReference type="CDD" id="cd00207">
    <property type="entry name" value="fer2"/>
    <property type="match status" value="1"/>
</dbReference>
<dbReference type="Pfam" id="PF13183">
    <property type="entry name" value="Fer4_8"/>
    <property type="match status" value="1"/>
</dbReference>
<sequence>MESITIIIKRNGILKKYNVPNNITVLEALNYINCNYGENIQYRASCKSGQCGSCAMTINNEPKLACKTKVENNMIVEPLEGFNIIEDLIIDRSPYYKKIQSIKNHLQYDEDKMDVGNLNITPNDLKKFKKVRNCIDCLCCLSKCPAKNFSEYPGPTIIRQLARFAFDPRDEVEREKEAYFENLYNCTTCGKCVEVCPKEIDIVHNAIERLRELSFKKGYYINNHLVVRENILKGNRSITKDKLPLLEDKSIMEEYIVEEEKMRLAFFTGCLIDYRLQEVGKSAIRVLNAHGISLIIPKNQVCCGSPLLRTGQRDVAEKLKKHNLKLFNKLDVDGVVTLCAGCGSTLKNDYKEREFNVMDITQVLDTIGPLKYKPLEVKVTYHDPCHLRRGQGVYKEPRKILKKIPKLKFVEMEIPDQCCGAGGGVRSGKPEISMAIGMRKARMIYNADVDYVITVCPFCEYHIKDSLDKFLNENMENKRKNLKNIEVMNIVSLLDRVI</sequence>